<dbReference type="KEGG" id="mar:MAE_32360"/>
<protein>
    <submittedName>
        <fullName evidence="1">Uncharacterized protein</fullName>
    </submittedName>
</protein>
<evidence type="ECO:0000313" key="1">
    <source>
        <dbReference type="EMBL" id="BAG03058.1"/>
    </source>
</evidence>
<evidence type="ECO:0000313" key="2">
    <source>
        <dbReference type="Proteomes" id="UP000001510"/>
    </source>
</evidence>
<dbReference type="HOGENOM" id="CLU_2807636_0_0_3"/>
<gene>
    <name evidence="1" type="ordered locus">MAE_32360</name>
</gene>
<dbReference type="Proteomes" id="UP000001510">
    <property type="component" value="Chromosome"/>
</dbReference>
<sequence>MKTQGLEARFSQNLAPVSRNKTLQPLPRLYFTIIQQALISRKMTNKNRSLVVMLISKSYRRKGVGHL</sequence>
<dbReference type="EnsemblBacteria" id="BAG03058">
    <property type="protein sequence ID" value="BAG03058"/>
    <property type="gene ID" value="MAE_32360"/>
</dbReference>
<dbReference type="PaxDb" id="449447-MAE_32360"/>
<accession>B0JLN4</accession>
<dbReference type="EMBL" id="AP009552">
    <property type="protein sequence ID" value="BAG03058.1"/>
    <property type="molecule type" value="Genomic_DNA"/>
</dbReference>
<proteinExistence type="predicted"/>
<reference evidence="1 2" key="1">
    <citation type="journal article" date="2007" name="DNA Res.">
        <title>Complete genomic structure of the bloom-forming toxic cyanobacterium Microcystis aeruginosa NIES-843.</title>
        <authorList>
            <person name="Kaneko T."/>
            <person name="Nakajima N."/>
            <person name="Okamoto S."/>
            <person name="Suzuki I."/>
            <person name="Tanabe Y."/>
            <person name="Tamaoki M."/>
            <person name="Nakamura Y."/>
            <person name="Kasai F."/>
            <person name="Watanabe A."/>
            <person name="Kawashima K."/>
            <person name="Kishida Y."/>
            <person name="Ono A."/>
            <person name="Shimizu Y."/>
            <person name="Takahashi C."/>
            <person name="Minami C."/>
            <person name="Fujishiro T."/>
            <person name="Kohara M."/>
            <person name="Katoh M."/>
            <person name="Nakazaki N."/>
            <person name="Nakayama S."/>
            <person name="Yamada M."/>
            <person name="Tabata S."/>
            <person name="Watanabe M.M."/>
        </authorList>
    </citation>
    <scope>NUCLEOTIDE SEQUENCE [LARGE SCALE GENOMIC DNA]</scope>
    <source>
        <strain evidence="2">NIES-843 / IAM M-247</strain>
    </source>
</reference>
<dbReference type="STRING" id="449447.MAE_32360"/>
<name>B0JLN4_MICAN</name>
<dbReference type="AlphaFoldDB" id="B0JLN4"/>
<organism evidence="1 2">
    <name type="scientific">Microcystis aeruginosa (strain NIES-843 / IAM M-2473)</name>
    <dbReference type="NCBI Taxonomy" id="449447"/>
    <lineage>
        <taxon>Bacteria</taxon>
        <taxon>Bacillati</taxon>
        <taxon>Cyanobacteriota</taxon>
        <taxon>Cyanophyceae</taxon>
        <taxon>Oscillatoriophycideae</taxon>
        <taxon>Chroococcales</taxon>
        <taxon>Microcystaceae</taxon>
        <taxon>Microcystis</taxon>
    </lineage>
</organism>
<keyword evidence="2" id="KW-1185">Reference proteome</keyword>